<feature type="signal peptide" evidence="1">
    <location>
        <begin position="1"/>
        <end position="21"/>
    </location>
</feature>
<keyword evidence="4" id="KW-1185">Reference proteome</keyword>
<name>A0A2S5DJP2_9NEIS</name>
<protein>
    <recommendedName>
        <fullName evidence="2">Lysozyme inhibitor LprI-like N-terminal domain-containing protein</fullName>
    </recommendedName>
</protein>
<proteinExistence type="predicted"/>
<dbReference type="EMBL" id="PQWB01000017">
    <property type="protein sequence ID" value="POZ63212.1"/>
    <property type="molecule type" value="Genomic_DNA"/>
</dbReference>
<feature type="domain" description="Lysozyme inhibitor LprI-like N-terminal" evidence="2">
    <location>
        <begin position="36"/>
        <end position="126"/>
    </location>
</feature>
<evidence type="ECO:0000313" key="3">
    <source>
        <dbReference type="EMBL" id="POZ63212.1"/>
    </source>
</evidence>
<keyword evidence="1" id="KW-0732">Signal</keyword>
<sequence length="134" mass="14469">MTLRSFLAAALLGLLSTPVFACGDEAALYSADYDQCMNQAASTIAMLDCIAAEHAKQDKLLNANYQKLMEQLSATRKPRLLAAQKLWLQYRDANCQAYVDPDGGSSEAIVGADCALRATAERAAELAKMQPEAH</sequence>
<dbReference type="InterPro" id="IPR009739">
    <property type="entry name" value="LprI-like_N"/>
</dbReference>
<dbReference type="RefSeq" id="WP_103901656.1">
    <property type="nucleotide sequence ID" value="NZ_PQWB01000017.1"/>
</dbReference>
<dbReference type="Gene3D" id="1.20.1270.180">
    <property type="match status" value="1"/>
</dbReference>
<dbReference type="PANTHER" id="PTHR39176">
    <property type="entry name" value="PERIPLASMIC PROTEIN-RELATED"/>
    <property type="match status" value="1"/>
</dbReference>
<gene>
    <name evidence="3" type="ORF">C2I19_05240</name>
</gene>
<comment type="caution">
    <text evidence="3">The sequence shown here is derived from an EMBL/GenBank/DDBJ whole genome shotgun (WGS) entry which is preliminary data.</text>
</comment>
<dbReference type="PANTHER" id="PTHR39176:SF1">
    <property type="entry name" value="PERIPLASMIC PROTEIN"/>
    <property type="match status" value="1"/>
</dbReference>
<evidence type="ECO:0000256" key="1">
    <source>
        <dbReference type="SAM" id="SignalP"/>
    </source>
</evidence>
<accession>A0A2S5DJP2</accession>
<reference evidence="4" key="1">
    <citation type="submission" date="2018-02" db="EMBL/GenBank/DDBJ databases">
        <authorList>
            <person name="O'Hara-Hanley K."/>
            <person name="Soby S."/>
        </authorList>
    </citation>
    <scope>NUCLEOTIDE SEQUENCE [LARGE SCALE GENOMIC DNA]</scope>
    <source>
        <strain evidence="4">MWU14-2602</strain>
    </source>
</reference>
<evidence type="ECO:0000313" key="4">
    <source>
        <dbReference type="Proteomes" id="UP000237082"/>
    </source>
</evidence>
<dbReference type="Proteomes" id="UP000237082">
    <property type="component" value="Unassembled WGS sequence"/>
</dbReference>
<evidence type="ECO:0000259" key="2">
    <source>
        <dbReference type="Pfam" id="PF07007"/>
    </source>
</evidence>
<organism evidence="3 4">
    <name type="scientific">Chromobacterium alticapitis</name>
    <dbReference type="NCBI Taxonomy" id="2073169"/>
    <lineage>
        <taxon>Bacteria</taxon>
        <taxon>Pseudomonadati</taxon>
        <taxon>Pseudomonadota</taxon>
        <taxon>Betaproteobacteria</taxon>
        <taxon>Neisseriales</taxon>
        <taxon>Chromobacteriaceae</taxon>
        <taxon>Chromobacterium</taxon>
    </lineage>
</organism>
<dbReference type="AlphaFoldDB" id="A0A2S5DJP2"/>
<feature type="chain" id="PRO_5015509423" description="Lysozyme inhibitor LprI-like N-terminal domain-containing protein" evidence="1">
    <location>
        <begin position="22"/>
        <end position="134"/>
    </location>
</feature>
<dbReference type="Pfam" id="PF07007">
    <property type="entry name" value="LprI"/>
    <property type="match status" value="1"/>
</dbReference>
<dbReference type="OrthoDB" id="7340239at2"/>